<reference evidence="1" key="1">
    <citation type="submission" date="2022-10" db="EMBL/GenBank/DDBJ databases">
        <title>Puccinia triticina Genome sequencing and assembly.</title>
        <authorList>
            <person name="Li C."/>
        </authorList>
    </citation>
    <scope>NUCLEOTIDE SEQUENCE</scope>
    <source>
        <strain evidence="1">Pt15</strain>
    </source>
</reference>
<name>A0ABY7CC49_9BASI</name>
<gene>
    <name evidence="1" type="ORF">PtA15_2A271</name>
</gene>
<dbReference type="Proteomes" id="UP001164743">
    <property type="component" value="Chromosome 2A"/>
</dbReference>
<dbReference type="EMBL" id="CP110422">
    <property type="protein sequence ID" value="WAQ81958.1"/>
    <property type="molecule type" value="Genomic_DNA"/>
</dbReference>
<evidence type="ECO:0000313" key="2">
    <source>
        <dbReference type="Proteomes" id="UP001164743"/>
    </source>
</evidence>
<organism evidence="1 2">
    <name type="scientific">Puccinia triticina</name>
    <dbReference type="NCBI Taxonomy" id="208348"/>
    <lineage>
        <taxon>Eukaryota</taxon>
        <taxon>Fungi</taxon>
        <taxon>Dikarya</taxon>
        <taxon>Basidiomycota</taxon>
        <taxon>Pucciniomycotina</taxon>
        <taxon>Pucciniomycetes</taxon>
        <taxon>Pucciniales</taxon>
        <taxon>Pucciniaceae</taxon>
        <taxon>Puccinia</taxon>
    </lineage>
</organism>
<protein>
    <submittedName>
        <fullName evidence="1">Uncharacterized protein</fullName>
    </submittedName>
</protein>
<evidence type="ECO:0000313" key="1">
    <source>
        <dbReference type="EMBL" id="WAQ81958.1"/>
    </source>
</evidence>
<sequence length="69" mass="7339">MSPANQQRPIVYLLSATNLPSAPPGATEDGPDHHGLDIKILFLPHLIATNHPCLHQPAADDLGRAERAG</sequence>
<accession>A0ABY7CC49</accession>
<proteinExistence type="predicted"/>
<dbReference type="GeneID" id="77807170"/>
<keyword evidence="2" id="KW-1185">Reference proteome</keyword>
<dbReference type="RefSeq" id="XP_053017513.1">
    <property type="nucleotide sequence ID" value="XM_053166275.1"/>
</dbReference>